<protein>
    <submittedName>
        <fullName evidence="1">Uncharacterized protein</fullName>
    </submittedName>
</protein>
<accession>A0ACB8RJY0</accession>
<reference evidence="1" key="1">
    <citation type="submission" date="2021-02" db="EMBL/GenBank/DDBJ databases">
        <authorList>
            <consortium name="DOE Joint Genome Institute"/>
            <person name="Ahrendt S."/>
            <person name="Looney B.P."/>
            <person name="Miyauchi S."/>
            <person name="Morin E."/>
            <person name="Drula E."/>
            <person name="Courty P.E."/>
            <person name="Chicoki N."/>
            <person name="Fauchery L."/>
            <person name="Kohler A."/>
            <person name="Kuo A."/>
            <person name="Labutti K."/>
            <person name="Pangilinan J."/>
            <person name="Lipzen A."/>
            <person name="Riley R."/>
            <person name="Andreopoulos W."/>
            <person name="He G."/>
            <person name="Johnson J."/>
            <person name="Barry K.W."/>
            <person name="Grigoriev I.V."/>
            <person name="Nagy L."/>
            <person name="Hibbett D."/>
            <person name="Henrissat B."/>
            <person name="Matheny P.B."/>
            <person name="Labbe J."/>
            <person name="Martin F."/>
        </authorList>
    </citation>
    <scope>NUCLEOTIDE SEQUENCE</scope>
    <source>
        <strain evidence="1">FP105234-sp</strain>
    </source>
</reference>
<proteinExistence type="predicted"/>
<dbReference type="EMBL" id="MU275994">
    <property type="protein sequence ID" value="KAI0044092.1"/>
    <property type="molecule type" value="Genomic_DNA"/>
</dbReference>
<dbReference type="Proteomes" id="UP000814033">
    <property type="component" value="Unassembled WGS sequence"/>
</dbReference>
<organism evidence="1 2">
    <name type="scientific">Auriscalpium vulgare</name>
    <dbReference type="NCBI Taxonomy" id="40419"/>
    <lineage>
        <taxon>Eukaryota</taxon>
        <taxon>Fungi</taxon>
        <taxon>Dikarya</taxon>
        <taxon>Basidiomycota</taxon>
        <taxon>Agaricomycotina</taxon>
        <taxon>Agaricomycetes</taxon>
        <taxon>Russulales</taxon>
        <taxon>Auriscalpiaceae</taxon>
        <taxon>Auriscalpium</taxon>
    </lineage>
</organism>
<evidence type="ECO:0000313" key="1">
    <source>
        <dbReference type="EMBL" id="KAI0044092.1"/>
    </source>
</evidence>
<comment type="caution">
    <text evidence="1">The sequence shown here is derived from an EMBL/GenBank/DDBJ whole genome shotgun (WGS) entry which is preliminary data.</text>
</comment>
<keyword evidence="2" id="KW-1185">Reference proteome</keyword>
<evidence type="ECO:0000313" key="2">
    <source>
        <dbReference type="Proteomes" id="UP000814033"/>
    </source>
</evidence>
<feature type="non-terminal residue" evidence="1">
    <location>
        <position position="78"/>
    </location>
</feature>
<name>A0ACB8RJY0_9AGAM</name>
<gene>
    <name evidence="1" type="ORF">FA95DRAFT_1562587</name>
</gene>
<sequence length="78" mass="8749">MGRDERAQARESRGHLDKVVVWECGATVHREYVQFLQRGGRGDHGYPFERLGELVAEEDAAMADCEAPEGAQAFEREA</sequence>
<reference evidence="1" key="2">
    <citation type="journal article" date="2022" name="New Phytol.">
        <title>Evolutionary transition to the ectomycorrhizal habit in the genomes of a hyperdiverse lineage of mushroom-forming fungi.</title>
        <authorList>
            <person name="Looney B."/>
            <person name="Miyauchi S."/>
            <person name="Morin E."/>
            <person name="Drula E."/>
            <person name="Courty P.E."/>
            <person name="Kohler A."/>
            <person name="Kuo A."/>
            <person name="LaButti K."/>
            <person name="Pangilinan J."/>
            <person name="Lipzen A."/>
            <person name="Riley R."/>
            <person name="Andreopoulos W."/>
            <person name="He G."/>
            <person name="Johnson J."/>
            <person name="Nolan M."/>
            <person name="Tritt A."/>
            <person name="Barry K.W."/>
            <person name="Grigoriev I.V."/>
            <person name="Nagy L.G."/>
            <person name="Hibbett D."/>
            <person name="Henrissat B."/>
            <person name="Matheny P.B."/>
            <person name="Labbe J."/>
            <person name="Martin F.M."/>
        </authorList>
    </citation>
    <scope>NUCLEOTIDE SEQUENCE</scope>
    <source>
        <strain evidence="1">FP105234-sp</strain>
    </source>
</reference>